<dbReference type="AlphaFoldDB" id="U4LQ23"/>
<dbReference type="eggNOG" id="ENOG502S1SC">
    <property type="taxonomic scope" value="Eukaryota"/>
</dbReference>
<feature type="compositionally biased region" description="Pro residues" evidence="1">
    <location>
        <begin position="385"/>
        <end position="394"/>
    </location>
</feature>
<feature type="transmembrane region" description="Helical" evidence="2">
    <location>
        <begin position="22"/>
        <end position="43"/>
    </location>
</feature>
<keyword evidence="2" id="KW-0812">Transmembrane</keyword>
<feature type="compositionally biased region" description="Basic and acidic residues" evidence="1">
    <location>
        <begin position="292"/>
        <end position="301"/>
    </location>
</feature>
<dbReference type="OrthoDB" id="5376312at2759"/>
<keyword evidence="2" id="KW-0472">Membrane</keyword>
<feature type="region of interest" description="Disordered" evidence="1">
    <location>
        <begin position="340"/>
        <end position="359"/>
    </location>
</feature>
<keyword evidence="2" id="KW-1133">Transmembrane helix</keyword>
<feature type="region of interest" description="Disordered" evidence="1">
    <location>
        <begin position="180"/>
        <end position="203"/>
    </location>
</feature>
<dbReference type="EMBL" id="HF935596">
    <property type="protein sequence ID" value="CCX31425.1"/>
    <property type="molecule type" value="Genomic_DNA"/>
</dbReference>
<feature type="compositionally biased region" description="Low complexity" evidence="1">
    <location>
        <begin position="184"/>
        <end position="200"/>
    </location>
</feature>
<evidence type="ECO:0000256" key="2">
    <source>
        <dbReference type="SAM" id="Phobius"/>
    </source>
</evidence>
<evidence type="ECO:0000256" key="1">
    <source>
        <dbReference type="SAM" id="MobiDB-lite"/>
    </source>
</evidence>
<organism evidence="3 4">
    <name type="scientific">Pyronema omphalodes (strain CBS 100304)</name>
    <name type="common">Pyronema confluens</name>
    <dbReference type="NCBI Taxonomy" id="1076935"/>
    <lineage>
        <taxon>Eukaryota</taxon>
        <taxon>Fungi</taxon>
        <taxon>Dikarya</taxon>
        <taxon>Ascomycota</taxon>
        <taxon>Pezizomycotina</taxon>
        <taxon>Pezizomycetes</taxon>
        <taxon>Pezizales</taxon>
        <taxon>Pyronemataceae</taxon>
        <taxon>Pyronema</taxon>
    </lineage>
</organism>
<name>U4LQ23_PYROM</name>
<evidence type="ECO:0000313" key="4">
    <source>
        <dbReference type="Proteomes" id="UP000018144"/>
    </source>
</evidence>
<dbReference type="OMA" id="IGHVRHD"/>
<dbReference type="Proteomes" id="UP000018144">
    <property type="component" value="Unassembled WGS sequence"/>
</dbReference>
<feature type="region of interest" description="Disordered" evidence="1">
    <location>
        <begin position="271"/>
        <end position="333"/>
    </location>
</feature>
<proteinExistence type="predicted"/>
<evidence type="ECO:0000313" key="3">
    <source>
        <dbReference type="EMBL" id="CCX31425.1"/>
    </source>
</evidence>
<sequence length="394" mass="43422">MRIPNHLVRRDGSPGSGGPNEALIIAVAFVGLVVFMLLTYLLLRFIRRRFTEPPSFFPESLKNKWRAWTPGTYTNPAPTTRLPSTRSARRNQRRNPPLASRGVDRNTSVRSVMTLPAYRELAAEDRERTIGREGERGGMDVVLEFAESQEEEEEHREQHMQTLYEIRLARQLERTIQRESGDISLAGGRPGSSGSSVRLVPPEPPVSTTALMQALQSITERERRLSKVQYAEIGVARHDGTRVRPSMDSIAERPLLGDAASVGFNGSGSIRSSYQSHGRTGSGVSVGSMGTPERRGSDEIMRMGSNRPSLDTRRSTTGGRPESEQGLLQAPPPAFVDQSAYDGSEWGPPPDYTSPIETRNYGVNNLPVLRIDTGTPSPGVSRAPSPMPLPQFQH</sequence>
<feature type="region of interest" description="Disordered" evidence="1">
    <location>
        <begin position="68"/>
        <end position="106"/>
    </location>
</feature>
<gene>
    <name evidence="3" type="ORF">PCON_10772</name>
</gene>
<feature type="region of interest" description="Disordered" evidence="1">
    <location>
        <begin position="368"/>
        <end position="394"/>
    </location>
</feature>
<keyword evidence="4" id="KW-1185">Reference proteome</keyword>
<feature type="compositionally biased region" description="Polar residues" evidence="1">
    <location>
        <begin position="71"/>
        <end position="86"/>
    </location>
</feature>
<protein>
    <submittedName>
        <fullName evidence="3">Uncharacterized protein</fullName>
    </submittedName>
</protein>
<reference evidence="3 4" key="1">
    <citation type="journal article" date="2013" name="PLoS Genet.">
        <title>The genome and development-dependent transcriptomes of Pyronema confluens: a window into fungal evolution.</title>
        <authorList>
            <person name="Traeger S."/>
            <person name="Altegoer F."/>
            <person name="Freitag M."/>
            <person name="Gabaldon T."/>
            <person name="Kempken F."/>
            <person name="Kumar A."/>
            <person name="Marcet-Houben M."/>
            <person name="Poggeler S."/>
            <person name="Stajich J.E."/>
            <person name="Nowrousian M."/>
        </authorList>
    </citation>
    <scope>NUCLEOTIDE SEQUENCE [LARGE SCALE GENOMIC DNA]</scope>
    <source>
        <strain evidence="4">CBS 100304</strain>
        <tissue evidence="3">Vegetative mycelium</tissue>
    </source>
</reference>
<accession>U4LQ23</accession>
<dbReference type="STRING" id="1076935.U4LQ23"/>